<name>A0A1F6DE37_9BACT</name>
<comment type="caution">
    <text evidence="1">The sequence shown here is derived from an EMBL/GenBank/DDBJ whole genome shotgun (WGS) entry which is preliminary data.</text>
</comment>
<dbReference type="AlphaFoldDB" id="A0A1F6DE37"/>
<gene>
    <name evidence="1" type="ORF">A3C86_01940</name>
</gene>
<evidence type="ECO:0000313" key="2">
    <source>
        <dbReference type="Proteomes" id="UP000178042"/>
    </source>
</evidence>
<proteinExistence type="predicted"/>
<dbReference type="Proteomes" id="UP000178042">
    <property type="component" value="Unassembled WGS sequence"/>
</dbReference>
<protein>
    <submittedName>
        <fullName evidence="1">Uncharacterized protein</fullName>
    </submittedName>
</protein>
<sequence>MTEELTQEPKSRPEGDIAMQFLLDESNIPLANNRDTVRFIISEIQEIARTAYTSGTRSIDQNTFLTRFKDVARQLVRDFGKNEGDILQILPPYREEMADLVANALNAHFIGYIRSYKNGPGGIFSPAGESINEDNATYEARRKYIQEFTSLVSEILILTQSFAKSSDRTKSGKELNGRVGILAQYRSTEFVQSLFNGSLLRRVLDTNKIHWNDQKIRSVFTPGVILNLVYTNRKYIETTFVRIAQAYDRLTMKDENGRPTELLKILNQSLTTNDTKWQSEEAKNLFTHHAIRHILTRNIESIEKAIVDIGEYYRTNLSTISILSALNSDPSARQWTKSEVGSVFTHNIRQFLAVYYRDDCVRAAKRFAQGEISVSFYKVTHNRKLVSSESTNH</sequence>
<reference evidence="1 2" key="1">
    <citation type="journal article" date="2016" name="Nat. Commun.">
        <title>Thousands of microbial genomes shed light on interconnected biogeochemical processes in an aquifer system.</title>
        <authorList>
            <person name="Anantharaman K."/>
            <person name="Brown C.T."/>
            <person name="Hug L.A."/>
            <person name="Sharon I."/>
            <person name="Castelle C.J."/>
            <person name="Probst A.J."/>
            <person name="Thomas B.C."/>
            <person name="Singh A."/>
            <person name="Wilkins M.J."/>
            <person name="Karaoz U."/>
            <person name="Brodie E.L."/>
            <person name="Williams K.H."/>
            <person name="Hubbard S.S."/>
            <person name="Banfield J.F."/>
        </authorList>
    </citation>
    <scope>NUCLEOTIDE SEQUENCE [LARGE SCALE GENOMIC DNA]</scope>
</reference>
<evidence type="ECO:0000313" key="1">
    <source>
        <dbReference type="EMBL" id="OGG59703.1"/>
    </source>
</evidence>
<dbReference type="EMBL" id="MFLD01000023">
    <property type="protein sequence ID" value="OGG59703.1"/>
    <property type="molecule type" value="Genomic_DNA"/>
</dbReference>
<organism evidence="1 2">
    <name type="scientific">Candidatus Kaiserbacteria bacterium RIFCSPHIGHO2_02_FULL_49_16</name>
    <dbReference type="NCBI Taxonomy" id="1798490"/>
    <lineage>
        <taxon>Bacteria</taxon>
        <taxon>Candidatus Kaiseribacteriota</taxon>
    </lineage>
</organism>
<accession>A0A1F6DE37</accession>